<evidence type="ECO:0000313" key="1">
    <source>
        <dbReference type="EMBL" id="KAF6221266.1"/>
    </source>
</evidence>
<gene>
    <name evidence="1" type="ORF">HO133_002121</name>
</gene>
<dbReference type="InterPro" id="IPR012338">
    <property type="entry name" value="Beta-lactam/transpept-like"/>
</dbReference>
<dbReference type="EMBL" id="JACCJB010000014">
    <property type="protein sequence ID" value="KAF6221266.1"/>
    <property type="molecule type" value="Genomic_DNA"/>
</dbReference>
<dbReference type="Proteomes" id="UP000593566">
    <property type="component" value="Unassembled WGS sequence"/>
</dbReference>
<proteinExistence type="predicted"/>
<dbReference type="Gene3D" id="3.40.710.10">
    <property type="entry name" value="DD-peptidase/beta-lactamase superfamily"/>
    <property type="match status" value="1"/>
</dbReference>
<accession>A0A8H6CDH6</accession>
<dbReference type="AlphaFoldDB" id="A0A8H6CDH6"/>
<dbReference type="RefSeq" id="XP_037150701.1">
    <property type="nucleotide sequence ID" value="XM_037293048.1"/>
</dbReference>
<protein>
    <submittedName>
        <fullName evidence="1">Uncharacterized protein</fullName>
    </submittedName>
</protein>
<keyword evidence="2" id="KW-1185">Reference proteome</keyword>
<dbReference type="GeneID" id="59330535"/>
<evidence type="ECO:0000313" key="2">
    <source>
        <dbReference type="Proteomes" id="UP000593566"/>
    </source>
</evidence>
<name>A0A8H6CDH6_9LECA</name>
<organism evidence="1 2">
    <name type="scientific">Letharia lupina</name>
    <dbReference type="NCBI Taxonomy" id="560253"/>
    <lineage>
        <taxon>Eukaryota</taxon>
        <taxon>Fungi</taxon>
        <taxon>Dikarya</taxon>
        <taxon>Ascomycota</taxon>
        <taxon>Pezizomycotina</taxon>
        <taxon>Lecanoromycetes</taxon>
        <taxon>OSLEUM clade</taxon>
        <taxon>Lecanoromycetidae</taxon>
        <taxon>Lecanorales</taxon>
        <taxon>Lecanorineae</taxon>
        <taxon>Parmeliaceae</taxon>
        <taxon>Letharia</taxon>
    </lineage>
</organism>
<comment type="caution">
    <text evidence="1">The sequence shown here is derived from an EMBL/GenBank/DDBJ whole genome shotgun (WGS) entry which is preliminary data.</text>
</comment>
<reference evidence="1 2" key="1">
    <citation type="journal article" date="2020" name="Genomics">
        <title>Complete, high-quality genomes from long-read metagenomic sequencing of two wolf lichen thalli reveals enigmatic genome architecture.</title>
        <authorList>
            <person name="McKenzie S.K."/>
            <person name="Walston R.F."/>
            <person name="Allen J.L."/>
        </authorList>
    </citation>
    <scope>NUCLEOTIDE SEQUENCE [LARGE SCALE GENOMIC DNA]</scope>
    <source>
        <strain evidence="1">WasteWater1</strain>
    </source>
</reference>
<sequence length="149" mass="16563">MRSLLANDGKLLKQETVDHMFEPQLDDDSRKALMEKLQVPAVNRVYGALPSTAQKNRAFAGLMNCEDIKDRRQAGAITCIGMLNVNWIHHLDKKLLVFVKLMATDVVRSGLTGQLVCVAYVLPNAFHPEMPNASGSVRRLREKCTADTA</sequence>